<organism evidence="1 2">
    <name type="scientific">Buteo japonicus</name>
    <dbReference type="NCBI Taxonomy" id="224669"/>
    <lineage>
        <taxon>Eukaryota</taxon>
        <taxon>Metazoa</taxon>
        <taxon>Chordata</taxon>
        <taxon>Craniata</taxon>
        <taxon>Vertebrata</taxon>
        <taxon>Euteleostomi</taxon>
        <taxon>Archelosauria</taxon>
        <taxon>Archosauria</taxon>
        <taxon>Dinosauria</taxon>
        <taxon>Saurischia</taxon>
        <taxon>Theropoda</taxon>
        <taxon>Coelurosauria</taxon>
        <taxon>Aves</taxon>
        <taxon>Neognathae</taxon>
        <taxon>Neoaves</taxon>
        <taxon>Telluraves</taxon>
        <taxon>Accipitrimorphae</taxon>
        <taxon>Accipitriformes</taxon>
        <taxon>Accipitridae</taxon>
        <taxon>Accipitrinae</taxon>
        <taxon>Buteo</taxon>
    </lineage>
</organism>
<name>A0A8C0BMN6_9AVES</name>
<sequence>PGSTGLSLHGAQGTRLALYLPPHHDPWGEGGRDVEGRTGGCGNLQGGVSSCLAGWVGPGSLWSPRGLPPFRGPRFRRLKIGAGHRLDVKASGVFGGSRPGASQTH</sequence>
<dbReference type="Proteomes" id="UP000694555">
    <property type="component" value="Unplaced"/>
</dbReference>
<evidence type="ECO:0000313" key="2">
    <source>
        <dbReference type="Proteomes" id="UP000694555"/>
    </source>
</evidence>
<keyword evidence="2" id="KW-1185">Reference proteome</keyword>
<dbReference type="AlphaFoldDB" id="A0A8C0BMN6"/>
<protein>
    <submittedName>
        <fullName evidence="1">Uncharacterized protein</fullName>
    </submittedName>
</protein>
<proteinExistence type="predicted"/>
<accession>A0A8C0BMN6</accession>
<reference evidence="1" key="1">
    <citation type="submission" date="2025-08" db="UniProtKB">
        <authorList>
            <consortium name="Ensembl"/>
        </authorList>
    </citation>
    <scope>IDENTIFICATION</scope>
</reference>
<evidence type="ECO:0000313" key="1">
    <source>
        <dbReference type="Ensembl" id="ENSBJAP00000018562.1"/>
    </source>
</evidence>
<dbReference type="Ensembl" id="ENSBJAT00000019078.1">
    <property type="protein sequence ID" value="ENSBJAP00000018562.1"/>
    <property type="gene ID" value="ENSBJAG00000012229.1"/>
</dbReference>
<reference evidence="1" key="2">
    <citation type="submission" date="2025-09" db="UniProtKB">
        <authorList>
            <consortium name="Ensembl"/>
        </authorList>
    </citation>
    <scope>IDENTIFICATION</scope>
</reference>